<dbReference type="InterPro" id="IPR011990">
    <property type="entry name" value="TPR-like_helical_dom_sf"/>
</dbReference>
<dbReference type="RefSeq" id="WP_109416803.1">
    <property type="nucleotide sequence ID" value="NZ_QEAS01000013.1"/>
</dbReference>
<feature type="domain" description="RagB/SusD" evidence="7">
    <location>
        <begin position="367"/>
        <end position="456"/>
    </location>
</feature>
<organism evidence="9 10">
    <name type="scientific">Pararcticibacter amylolyticus</name>
    <dbReference type="NCBI Taxonomy" id="2173175"/>
    <lineage>
        <taxon>Bacteria</taxon>
        <taxon>Pseudomonadati</taxon>
        <taxon>Bacteroidota</taxon>
        <taxon>Sphingobacteriia</taxon>
        <taxon>Sphingobacteriales</taxon>
        <taxon>Sphingobacteriaceae</taxon>
        <taxon>Pararcticibacter</taxon>
    </lineage>
</organism>
<comment type="similarity">
    <text evidence="2">Belongs to the SusD family.</text>
</comment>
<dbReference type="Gene3D" id="1.25.40.390">
    <property type="match status" value="2"/>
</dbReference>
<dbReference type="Pfam" id="PF14322">
    <property type="entry name" value="SusD-like_3"/>
    <property type="match status" value="1"/>
</dbReference>
<dbReference type="AlphaFoldDB" id="A0A2U2PEK9"/>
<dbReference type="PROSITE" id="PS51257">
    <property type="entry name" value="PROKAR_LIPOPROTEIN"/>
    <property type="match status" value="1"/>
</dbReference>
<evidence type="ECO:0000256" key="1">
    <source>
        <dbReference type="ARBA" id="ARBA00004442"/>
    </source>
</evidence>
<dbReference type="Pfam" id="PF07980">
    <property type="entry name" value="SusD_RagB"/>
    <property type="match status" value="1"/>
</dbReference>
<keyword evidence="3 6" id="KW-0732">Signal</keyword>
<comment type="caution">
    <text evidence="9">The sequence shown here is derived from an EMBL/GenBank/DDBJ whole genome shotgun (WGS) entry which is preliminary data.</text>
</comment>
<evidence type="ECO:0000313" key="10">
    <source>
        <dbReference type="Proteomes" id="UP000245647"/>
    </source>
</evidence>
<evidence type="ECO:0000256" key="5">
    <source>
        <dbReference type="ARBA" id="ARBA00023237"/>
    </source>
</evidence>
<proteinExistence type="inferred from homology"/>
<dbReference type="SUPFAM" id="SSF48452">
    <property type="entry name" value="TPR-like"/>
    <property type="match status" value="1"/>
</dbReference>
<evidence type="ECO:0000259" key="8">
    <source>
        <dbReference type="Pfam" id="PF14322"/>
    </source>
</evidence>
<dbReference type="Proteomes" id="UP000245647">
    <property type="component" value="Unassembled WGS sequence"/>
</dbReference>
<feature type="signal peptide" evidence="6">
    <location>
        <begin position="1"/>
        <end position="22"/>
    </location>
</feature>
<feature type="domain" description="SusD-like N-terminal" evidence="8">
    <location>
        <begin position="24"/>
        <end position="226"/>
    </location>
</feature>
<keyword evidence="5" id="KW-0998">Cell outer membrane</keyword>
<evidence type="ECO:0000256" key="2">
    <source>
        <dbReference type="ARBA" id="ARBA00006275"/>
    </source>
</evidence>
<comment type="subcellular location">
    <subcellularLocation>
        <location evidence="1">Cell outer membrane</location>
    </subcellularLocation>
</comment>
<dbReference type="EMBL" id="QEAS01000013">
    <property type="protein sequence ID" value="PWG79559.1"/>
    <property type="molecule type" value="Genomic_DNA"/>
</dbReference>
<protein>
    <submittedName>
        <fullName evidence="9">RagB/SusD family nutrient uptake outer membrane protein</fullName>
    </submittedName>
</protein>
<feature type="chain" id="PRO_5015558231" evidence="6">
    <location>
        <begin position="23"/>
        <end position="492"/>
    </location>
</feature>
<accession>A0A2U2PEK9</accession>
<keyword evidence="4" id="KW-0472">Membrane</keyword>
<dbReference type="InterPro" id="IPR012944">
    <property type="entry name" value="SusD_RagB_dom"/>
</dbReference>
<evidence type="ECO:0000313" key="9">
    <source>
        <dbReference type="EMBL" id="PWG79559.1"/>
    </source>
</evidence>
<dbReference type="GO" id="GO:0009279">
    <property type="term" value="C:cell outer membrane"/>
    <property type="evidence" value="ECO:0007669"/>
    <property type="project" value="UniProtKB-SubCell"/>
</dbReference>
<dbReference type="InterPro" id="IPR033985">
    <property type="entry name" value="SusD-like_N"/>
</dbReference>
<evidence type="ECO:0000256" key="3">
    <source>
        <dbReference type="ARBA" id="ARBA00022729"/>
    </source>
</evidence>
<evidence type="ECO:0000256" key="6">
    <source>
        <dbReference type="SAM" id="SignalP"/>
    </source>
</evidence>
<name>A0A2U2PEK9_9SPHI</name>
<keyword evidence="10" id="KW-1185">Reference proteome</keyword>
<evidence type="ECO:0000256" key="4">
    <source>
        <dbReference type="ARBA" id="ARBA00023136"/>
    </source>
</evidence>
<gene>
    <name evidence="9" type="ORF">DDR33_15945</name>
</gene>
<sequence length="492" mass="55247">MLIKYRYIVMALVLAMLGSSCTKDWLDVAADSQIRAEDQFNSESGFKDALIGSYIGMTDPALYSKDLTWNMIDLLSQQYNALPAGAQYLDLQQYNYTSVRAQPKIDAIWSHAYNTIANINGALNYIDKKKAVLNPISFSIIKGELLGLRAFLHFDLMRVYGYGNLANRTDLSGKLAIPYVSDFNKDVTPQRSYPETFALMAKDIADALELLKEDPLYPNPSRPAGYYDDVNRNGFFGTREQRMNYYAVRALQARMLLWQGGAENLSAARTAAEDVIAHSPAKLITPSYNAAGDPSLYPENVFCLNVTAFADIVNRYLDASKNTNYDALFMLRPAAETLYETSNTNIGVPDIRFNTLLQAQTLGMVSVKHRQAQSRVNGNIMPLIKIPEMYYIAAEYYISTGDLNKAIADLNTVRSSRNIIQAIPATTDRSVVESELFKEYRKEFVSEGQLFFYYKRTGQTAFPGLAVTRIADDKLYVLPYPGSELEFGNRVQ</sequence>
<evidence type="ECO:0000259" key="7">
    <source>
        <dbReference type="Pfam" id="PF07980"/>
    </source>
</evidence>
<dbReference type="OrthoDB" id="1097962at2"/>
<reference evidence="9 10" key="1">
    <citation type="submission" date="2018-04" db="EMBL/GenBank/DDBJ databases">
        <title>Pedobacter chongqingensis sp. nov., isolated from a rottenly hemp rope.</title>
        <authorList>
            <person name="Cai Y."/>
        </authorList>
    </citation>
    <scope>NUCLEOTIDE SEQUENCE [LARGE SCALE GENOMIC DNA]</scope>
    <source>
        <strain evidence="9 10">FJ4-8</strain>
    </source>
</reference>